<organism evidence="2 3">
    <name type="scientific">Nonomuraea pusilla</name>
    <dbReference type="NCBI Taxonomy" id="46177"/>
    <lineage>
        <taxon>Bacteria</taxon>
        <taxon>Bacillati</taxon>
        <taxon>Actinomycetota</taxon>
        <taxon>Actinomycetes</taxon>
        <taxon>Streptosporangiales</taxon>
        <taxon>Streptosporangiaceae</taxon>
        <taxon>Nonomuraea</taxon>
    </lineage>
</organism>
<dbReference type="OrthoDB" id="3510885at2"/>
<reference evidence="2 3" key="1">
    <citation type="submission" date="2016-10" db="EMBL/GenBank/DDBJ databases">
        <authorList>
            <person name="de Groot N.N."/>
        </authorList>
    </citation>
    <scope>NUCLEOTIDE SEQUENCE [LARGE SCALE GENOMIC DNA]</scope>
    <source>
        <strain evidence="2 3">DSM 43357</strain>
    </source>
</reference>
<proteinExistence type="predicted"/>
<gene>
    <name evidence="2" type="ORF">SAMN05660976_07103</name>
</gene>
<dbReference type="STRING" id="46177.SAMN05660976_07103"/>
<keyword evidence="1" id="KW-1133">Transmembrane helix</keyword>
<dbReference type="RefSeq" id="WP_055504270.1">
    <property type="nucleotide sequence ID" value="NZ_BBZG01000002.1"/>
</dbReference>
<accession>A0A1H8ETP6</accession>
<sequence>MDELELLARALPDAPPPSTEVVARARARLAADGVRTRRVPGRSRARLWGWALSSAVATAAMVIAVTLVANLASAPAPVLVQPRNNELLDLAARVERLPEGRGAYWREVIITGGRISAGGYDLLTRQRIERTAPLDTTEKFMLRTSAQAALPASAADERAWRAAGAPTRVKPRCTKDNPADECRPIQITDQPRGCEWRDGNDAQVGDHSLADLTLADLAAIPADRNGLLAKLRDYHRIWQDRGFKQPFEEFLPLAGNLLSMPIRPQLRAAILRLLAELPDTKVYGTATDPLGRKALSVTFTRDREQPRSPGSKPLPAYTRTFLDMETGAALARASYVPGGSGGDVLTHYIAQAPETGWITSRPTPPKSCKVR</sequence>
<dbReference type="AlphaFoldDB" id="A0A1H8ETP6"/>
<keyword evidence="1" id="KW-0812">Transmembrane</keyword>
<feature type="transmembrane region" description="Helical" evidence="1">
    <location>
        <begin position="47"/>
        <end position="72"/>
    </location>
</feature>
<keyword evidence="1" id="KW-0472">Membrane</keyword>
<evidence type="ECO:0000313" key="3">
    <source>
        <dbReference type="Proteomes" id="UP000198953"/>
    </source>
</evidence>
<keyword evidence="3" id="KW-1185">Reference proteome</keyword>
<protein>
    <submittedName>
        <fullName evidence="2">Uncharacterized protein</fullName>
    </submittedName>
</protein>
<evidence type="ECO:0000313" key="2">
    <source>
        <dbReference type="EMBL" id="SEN22863.1"/>
    </source>
</evidence>
<evidence type="ECO:0000256" key="1">
    <source>
        <dbReference type="SAM" id="Phobius"/>
    </source>
</evidence>
<name>A0A1H8ETP6_9ACTN</name>
<dbReference type="Proteomes" id="UP000198953">
    <property type="component" value="Unassembled WGS sequence"/>
</dbReference>
<dbReference type="EMBL" id="FOBF01000023">
    <property type="protein sequence ID" value="SEN22863.1"/>
    <property type="molecule type" value="Genomic_DNA"/>
</dbReference>